<proteinExistence type="predicted"/>
<keyword evidence="1" id="KW-1185">Reference proteome</keyword>
<evidence type="ECO:0000313" key="2">
    <source>
        <dbReference type="RefSeq" id="XP_029637966.1"/>
    </source>
</evidence>
<reference evidence="2" key="1">
    <citation type="submission" date="2025-08" db="UniProtKB">
        <authorList>
            <consortium name="RefSeq"/>
        </authorList>
    </citation>
    <scope>IDENTIFICATION</scope>
</reference>
<dbReference type="PANTHER" id="PTHR46060">
    <property type="entry name" value="MARINER MOS1 TRANSPOSASE-LIKE PROTEIN"/>
    <property type="match status" value="1"/>
</dbReference>
<name>A0A6P7SJ78_9MOLL</name>
<evidence type="ECO:0000313" key="1">
    <source>
        <dbReference type="Proteomes" id="UP000515154"/>
    </source>
</evidence>
<protein>
    <submittedName>
        <fullName evidence="2">Uncharacterized protein LOC115213170</fullName>
    </submittedName>
</protein>
<sequence>MHKEGLGGPSISTTDEKIQQAREMVMLNRRVMSDGVTRSLQISHGSAYQTIHDELGLHKVCARWVSRELTAEHKRKRPEVCQSLLDRYNNEGEEFLRRIDTGDATWAHYYEAEYKTQSTEWKSPGSPAAKKFKTQSPAGKVMLTLFGNSKGPLLEDYLVKGCTTNSA</sequence>
<dbReference type="PANTHER" id="PTHR46060:SF1">
    <property type="entry name" value="MARINER MOS1 TRANSPOSASE-LIKE PROTEIN"/>
    <property type="match status" value="1"/>
</dbReference>
<accession>A0A6P7SJ78</accession>
<dbReference type="GO" id="GO:0003676">
    <property type="term" value="F:nucleic acid binding"/>
    <property type="evidence" value="ECO:0007669"/>
    <property type="project" value="InterPro"/>
</dbReference>
<dbReference type="InterPro" id="IPR036397">
    <property type="entry name" value="RNaseH_sf"/>
</dbReference>
<dbReference type="RefSeq" id="XP_029637966.1">
    <property type="nucleotide sequence ID" value="XM_029782106.1"/>
</dbReference>
<organism evidence="1 2">
    <name type="scientific">Octopus sinensis</name>
    <name type="common">East Asian common octopus</name>
    <dbReference type="NCBI Taxonomy" id="2607531"/>
    <lineage>
        <taxon>Eukaryota</taxon>
        <taxon>Metazoa</taxon>
        <taxon>Spiralia</taxon>
        <taxon>Lophotrochozoa</taxon>
        <taxon>Mollusca</taxon>
        <taxon>Cephalopoda</taxon>
        <taxon>Coleoidea</taxon>
        <taxon>Octopodiformes</taxon>
        <taxon>Octopoda</taxon>
        <taxon>Incirrata</taxon>
        <taxon>Octopodidae</taxon>
        <taxon>Octopus</taxon>
    </lineage>
</organism>
<dbReference type="InterPro" id="IPR052709">
    <property type="entry name" value="Transposase-MT_Hybrid"/>
</dbReference>
<dbReference type="AlphaFoldDB" id="A0A6P7SJ78"/>
<dbReference type="InterPro" id="IPR001888">
    <property type="entry name" value="Transposase_1"/>
</dbReference>
<gene>
    <name evidence="2" type="primary">LOC115213170</name>
</gene>
<dbReference type="Proteomes" id="UP000515154">
    <property type="component" value="Linkage group LG6"/>
</dbReference>
<dbReference type="Pfam" id="PF01359">
    <property type="entry name" value="Transposase_1"/>
    <property type="match status" value="1"/>
</dbReference>
<dbReference type="KEGG" id="osn:115213170"/>
<dbReference type="Gene3D" id="3.30.420.10">
    <property type="entry name" value="Ribonuclease H-like superfamily/Ribonuclease H"/>
    <property type="match status" value="1"/>
</dbReference>